<dbReference type="EMBL" id="JAEKNR010000105">
    <property type="protein sequence ID" value="MBJ7598344.1"/>
    <property type="molecule type" value="Genomic_DNA"/>
</dbReference>
<evidence type="ECO:0000256" key="7">
    <source>
        <dbReference type="ARBA" id="ARBA00023136"/>
    </source>
</evidence>
<keyword evidence="11" id="KW-1185">Reference proteome</keyword>
<evidence type="ECO:0000313" key="11">
    <source>
        <dbReference type="Proteomes" id="UP000612893"/>
    </source>
</evidence>
<dbReference type="PANTHER" id="PTHR21716:SF53">
    <property type="entry name" value="PERMEASE PERM-RELATED"/>
    <property type="match status" value="1"/>
</dbReference>
<dbReference type="Pfam" id="PF01594">
    <property type="entry name" value="AI-2E_transport"/>
    <property type="match status" value="1"/>
</dbReference>
<organism evidence="10 11">
    <name type="scientific">Candidatus Nephthysia bennettiae</name>
    <dbReference type="NCBI Taxonomy" id="3127016"/>
    <lineage>
        <taxon>Bacteria</taxon>
        <taxon>Bacillati</taxon>
        <taxon>Candidatus Dormiibacterota</taxon>
        <taxon>Candidatus Dormibacteria</taxon>
        <taxon>Candidatus Dormibacterales</taxon>
        <taxon>Candidatus Dormibacteraceae</taxon>
        <taxon>Candidatus Nephthysia</taxon>
    </lineage>
</organism>
<dbReference type="AlphaFoldDB" id="A0A934K1T4"/>
<feature type="transmembrane region" description="Helical" evidence="9">
    <location>
        <begin position="326"/>
        <end position="347"/>
    </location>
</feature>
<dbReference type="PANTHER" id="PTHR21716">
    <property type="entry name" value="TRANSMEMBRANE PROTEIN"/>
    <property type="match status" value="1"/>
</dbReference>
<accession>A0A934K1T4</accession>
<keyword evidence="5 9" id="KW-0812">Transmembrane</keyword>
<feature type="transmembrane region" description="Helical" evidence="9">
    <location>
        <begin position="157"/>
        <end position="178"/>
    </location>
</feature>
<name>A0A934K1T4_9BACT</name>
<gene>
    <name evidence="10" type="ORF">JF922_09705</name>
</gene>
<dbReference type="GO" id="GO:0055085">
    <property type="term" value="P:transmembrane transport"/>
    <property type="evidence" value="ECO:0007669"/>
    <property type="project" value="TreeGrafter"/>
</dbReference>
<feature type="transmembrane region" description="Helical" evidence="9">
    <location>
        <begin position="40"/>
        <end position="61"/>
    </location>
</feature>
<dbReference type="GO" id="GO:0005886">
    <property type="term" value="C:plasma membrane"/>
    <property type="evidence" value="ECO:0007669"/>
    <property type="project" value="UniProtKB-SubCell"/>
</dbReference>
<evidence type="ECO:0000256" key="6">
    <source>
        <dbReference type="ARBA" id="ARBA00022989"/>
    </source>
</evidence>
<evidence type="ECO:0000256" key="3">
    <source>
        <dbReference type="ARBA" id="ARBA00022448"/>
    </source>
</evidence>
<reference evidence="10" key="1">
    <citation type="submission" date="2020-10" db="EMBL/GenBank/DDBJ databases">
        <title>Ca. Dormibacterota MAGs.</title>
        <authorList>
            <person name="Montgomery K."/>
        </authorList>
    </citation>
    <scope>NUCLEOTIDE SEQUENCE [LARGE SCALE GENOMIC DNA]</scope>
    <source>
        <strain evidence="10">SC8812_S17_10</strain>
    </source>
</reference>
<feature type="transmembrane region" description="Helical" evidence="9">
    <location>
        <begin position="73"/>
        <end position="97"/>
    </location>
</feature>
<evidence type="ECO:0000256" key="5">
    <source>
        <dbReference type="ARBA" id="ARBA00022692"/>
    </source>
</evidence>
<feature type="transmembrane region" description="Helical" evidence="9">
    <location>
        <begin position="222"/>
        <end position="251"/>
    </location>
</feature>
<comment type="similarity">
    <text evidence="2">Belongs to the autoinducer-2 exporter (AI-2E) (TC 2.A.86) family.</text>
</comment>
<evidence type="ECO:0000313" key="10">
    <source>
        <dbReference type="EMBL" id="MBJ7598344.1"/>
    </source>
</evidence>
<comment type="subcellular location">
    <subcellularLocation>
        <location evidence="1">Cell membrane</location>
        <topology evidence="1">Multi-pass membrane protein</topology>
    </subcellularLocation>
</comment>
<evidence type="ECO:0000256" key="4">
    <source>
        <dbReference type="ARBA" id="ARBA00022475"/>
    </source>
</evidence>
<comment type="caution">
    <text evidence="10">The sequence shown here is derived from an EMBL/GenBank/DDBJ whole genome shotgun (WGS) entry which is preliminary data.</text>
</comment>
<sequence length="386" mass="40816">MIAQPRESRALRALLLPMTILAWLAVLLVAAWLLSHIAHAILVLVLATLITFALAPLVSLLSQWMPRAAGIAIAYVLGFGLVFGLLAVVVATAAAQITTLVGLLPSYAKQAQDLQPQVLGIVGRFGVTQAQLTQAEASVIANLQSIGTRAATDTLSVVTSVLSALIDAVLVLILSIYLQASGPRLVHWLREQAPTGQRRRANLIIGIFNQVVGGYIRGTFTLALLVGILVGAGMAVLHVRYALLLGILAFFMEFVPILGVFVSGAICVVIALFQGWLLALIVLAYFVVVHVIEGDVIGPRIMGRAVGVHPAVALLALVAGTELFGFWGALFGAPIAGLIQALALTAYREVQEANAPRFIQDSVEEKQEESAASAPPPEPSEKRESA</sequence>
<dbReference type="Proteomes" id="UP000612893">
    <property type="component" value="Unassembled WGS sequence"/>
</dbReference>
<dbReference type="RefSeq" id="WP_338201263.1">
    <property type="nucleotide sequence ID" value="NZ_JAEKNR010000105.1"/>
</dbReference>
<keyword evidence="3" id="KW-0813">Transport</keyword>
<keyword evidence="7 9" id="KW-0472">Membrane</keyword>
<evidence type="ECO:0000256" key="9">
    <source>
        <dbReference type="SAM" id="Phobius"/>
    </source>
</evidence>
<feature type="region of interest" description="Disordered" evidence="8">
    <location>
        <begin position="363"/>
        <end position="386"/>
    </location>
</feature>
<protein>
    <submittedName>
        <fullName evidence="10">AI-2E family transporter</fullName>
    </submittedName>
</protein>
<evidence type="ECO:0000256" key="8">
    <source>
        <dbReference type="SAM" id="MobiDB-lite"/>
    </source>
</evidence>
<feature type="transmembrane region" description="Helical" evidence="9">
    <location>
        <begin position="12"/>
        <end position="34"/>
    </location>
</feature>
<feature type="transmembrane region" description="Helical" evidence="9">
    <location>
        <begin position="257"/>
        <end position="289"/>
    </location>
</feature>
<proteinExistence type="inferred from homology"/>
<keyword evidence="4" id="KW-1003">Cell membrane</keyword>
<dbReference type="InterPro" id="IPR002549">
    <property type="entry name" value="AI-2E-like"/>
</dbReference>
<evidence type="ECO:0000256" key="1">
    <source>
        <dbReference type="ARBA" id="ARBA00004651"/>
    </source>
</evidence>
<keyword evidence="6 9" id="KW-1133">Transmembrane helix</keyword>
<evidence type="ECO:0000256" key="2">
    <source>
        <dbReference type="ARBA" id="ARBA00009773"/>
    </source>
</evidence>